<dbReference type="EMBL" id="OW152823">
    <property type="protein sequence ID" value="CAH2039418.1"/>
    <property type="molecule type" value="Genomic_DNA"/>
</dbReference>
<feature type="compositionally biased region" description="Low complexity" evidence="1">
    <location>
        <begin position="23"/>
        <end position="41"/>
    </location>
</feature>
<proteinExistence type="predicted"/>
<evidence type="ECO:0000256" key="1">
    <source>
        <dbReference type="SAM" id="MobiDB-lite"/>
    </source>
</evidence>
<name>A0ABN8HPF3_9NEOP</name>
<gene>
    <name evidence="2" type="ORF">IPOD504_LOCUS1653</name>
</gene>
<evidence type="ECO:0000313" key="3">
    <source>
        <dbReference type="Proteomes" id="UP000837857"/>
    </source>
</evidence>
<protein>
    <submittedName>
        <fullName evidence="2">Uncharacterized protein</fullName>
    </submittedName>
</protein>
<feature type="compositionally biased region" description="Basic and acidic residues" evidence="1">
    <location>
        <begin position="55"/>
        <end position="70"/>
    </location>
</feature>
<feature type="non-terminal residue" evidence="2">
    <location>
        <position position="134"/>
    </location>
</feature>
<evidence type="ECO:0000313" key="2">
    <source>
        <dbReference type="EMBL" id="CAH2039418.1"/>
    </source>
</evidence>
<reference evidence="2" key="1">
    <citation type="submission" date="2022-03" db="EMBL/GenBank/DDBJ databases">
        <authorList>
            <person name="Martin H S."/>
        </authorList>
    </citation>
    <scope>NUCLEOTIDE SEQUENCE</scope>
</reference>
<dbReference type="Proteomes" id="UP000837857">
    <property type="component" value="Chromosome 11"/>
</dbReference>
<feature type="region of interest" description="Disordered" evidence="1">
    <location>
        <begin position="1"/>
        <end position="74"/>
    </location>
</feature>
<accession>A0ABN8HPF3</accession>
<keyword evidence="3" id="KW-1185">Reference proteome</keyword>
<organism evidence="2 3">
    <name type="scientific">Iphiclides podalirius</name>
    <name type="common">scarce swallowtail</name>
    <dbReference type="NCBI Taxonomy" id="110791"/>
    <lineage>
        <taxon>Eukaryota</taxon>
        <taxon>Metazoa</taxon>
        <taxon>Ecdysozoa</taxon>
        <taxon>Arthropoda</taxon>
        <taxon>Hexapoda</taxon>
        <taxon>Insecta</taxon>
        <taxon>Pterygota</taxon>
        <taxon>Neoptera</taxon>
        <taxon>Endopterygota</taxon>
        <taxon>Lepidoptera</taxon>
        <taxon>Glossata</taxon>
        <taxon>Ditrysia</taxon>
        <taxon>Papilionoidea</taxon>
        <taxon>Papilionidae</taxon>
        <taxon>Papilioninae</taxon>
        <taxon>Iphiclides</taxon>
    </lineage>
</organism>
<sequence length="134" mass="14532">MADGIRNRNLRAADGFVRNSNPRSRFSGSSRGAQSGGSARQCGRVTSGRAAAPEPSRRRPELCQTRHPEHPGAPAFHEYTSLRFTLNASIHPLPYALTPFRIPVSLHNPTLLANQETGELYSVDGDTPAKSLVV</sequence>